<protein>
    <submittedName>
        <fullName evidence="1">Uncharacterized protein</fullName>
    </submittedName>
</protein>
<dbReference type="Proteomes" id="UP000640335">
    <property type="component" value="Unassembled WGS sequence"/>
</dbReference>
<proteinExistence type="predicted"/>
<reference evidence="1 2" key="1">
    <citation type="submission" date="2020-08" db="EMBL/GenBank/DDBJ databases">
        <title>A Genomic Blueprint of the Chicken Gut Microbiome.</title>
        <authorList>
            <person name="Gilroy R."/>
            <person name="Ravi A."/>
            <person name="Getino M."/>
            <person name="Pursley I."/>
            <person name="Horton D.L."/>
            <person name="Alikhan N.-F."/>
            <person name="Baker D."/>
            <person name="Gharbi K."/>
            <person name="Hall N."/>
            <person name="Watson M."/>
            <person name="Adriaenssens E.M."/>
            <person name="Foster-Nyarko E."/>
            <person name="Jarju S."/>
            <person name="Secka A."/>
            <person name="Antonio M."/>
            <person name="Oren A."/>
            <person name="Chaudhuri R."/>
            <person name="La Ragione R.M."/>
            <person name="Hildebrand F."/>
            <person name="Pallen M.J."/>
        </authorList>
    </citation>
    <scope>NUCLEOTIDE SEQUENCE [LARGE SCALE GENOMIC DNA]</scope>
    <source>
        <strain evidence="1 2">Sa3CUN1</strain>
    </source>
</reference>
<name>A0ABR8Q298_9CLOT</name>
<gene>
    <name evidence="1" type="ORF">H9660_05225</name>
</gene>
<dbReference type="RefSeq" id="WP_191749243.1">
    <property type="nucleotide sequence ID" value="NZ_JACSQZ010000012.1"/>
</dbReference>
<evidence type="ECO:0000313" key="2">
    <source>
        <dbReference type="Proteomes" id="UP000640335"/>
    </source>
</evidence>
<comment type="caution">
    <text evidence="1">The sequence shown here is derived from an EMBL/GenBank/DDBJ whole genome shotgun (WGS) entry which is preliminary data.</text>
</comment>
<evidence type="ECO:0000313" key="1">
    <source>
        <dbReference type="EMBL" id="MBD7914540.1"/>
    </source>
</evidence>
<accession>A0ABR8Q298</accession>
<organism evidence="1 2">
    <name type="scientific">Clostridium gallinarum</name>
    <dbReference type="NCBI Taxonomy" id="2762246"/>
    <lineage>
        <taxon>Bacteria</taxon>
        <taxon>Bacillati</taxon>
        <taxon>Bacillota</taxon>
        <taxon>Clostridia</taxon>
        <taxon>Eubacteriales</taxon>
        <taxon>Clostridiaceae</taxon>
        <taxon>Clostridium</taxon>
    </lineage>
</organism>
<sequence>MREEIEKANKIIKSARDKKIKTNKEYEAIIDLSYLVVIASKNEETEQANDILDKLRAGYYDLEADKEECKELKLSDDNIQYCFF</sequence>
<keyword evidence="2" id="KW-1185">Reference proteome</keyword>
<dbReference type="EMBL" id="JACSQZ010000012">
    <property type="protein sequence ID" value="MBD7914540.1"/>
    <property type="molecule type" value="Genomic_DNA"/>
</dbReference>